<feature type="compositionally biased region" description="Basic and acidic residues" evidence="1">
    <location>
        <begin position="170"/>
        <end position="187"/>
    </location>
</feature>
<sequence>MQPFSQLSHNYNKSVIYDRSSSSATRNMKRRGRPPKDKSLNSHLAKKSSLQGNHEDIVDTDIDEDSALLSEEQSFIGLISSNLLQASSSMNNKENSIGDCQDSNEKRIHSPFMSQVYLQQQKQNISQPALAAKMRKQVQTSSQQIEASLSQSSQGQEQLPKKRGRKKGSKNQDKKISGKTKDQKEDQLQSSQDTLSQEGNRKQKGIQAQAIRKRSNNNSPQSKSSSIPSKLYVSQNNSALINKKQSKSYRFSDEIMINTTTKDSKGYGYNYSQGQKLSLSQLLSRIKPTNFNSYSPQSSSSAIQERSNSGTDEESECKYNLNQASSYQNSSSEEQKYQVVVPKHPNKFSKMIKNRTRVFRNQKIDTLSQQKMEEEGLYQSCSDDENETINQIDQPIDIKEQFLMSQSQGTNMEVNVQISKKRKIDEISCHDGIDYHQIVDKCTNQPKRVRINDVVDYWGFKRNTKKDMDIQVRAQTIYNKYLQPKRSCLKRDMPDHAGQVSYDLSDADFQNYGTFHTYESQVSQIERRMRNFDIQDLLNSSNEGDLSPYRYNLNLDCSFESDDNQNQNFLDNGPQTLTIHSQTNSAIMNTNEPTDFHFPNYIQRSYQNHQIELKECPIDYWKANCQKAYDITEDQVRTFQELPEDMIQPTTAGFQYLELLRLETEGEVLFANLNQQIPDQSIRAASLSSGNSDIIQFQSESFSESVKRTRRMQEGLYSAQKSIYDSKIVQDDDDYSRDKYEISSVKGNFQDV</sequence>
<dbReference type="Proteomes" id="UP000039865">
    <property type="component" value="Unassembled WGS sequence"/>
</dbReference>
<feature type="compositionally biased region" description="Low complexity" evidence="1">
    <location>
        <begin position="148"/>
        <end position="158"/>
    </location>
</feature>
<keyword evidence="3" id="KW-1185">Reference proteome</keyword>
<proteinExistence type="predicted"/>
<dbReference type="InParanoid" id="A0A078AYS8"/>
<evidence type="ECO:0000313" key="3">
    <source>
        <dbReference type="Proteomes" id="UP000039865"/>
    </source>
</evidence>
<feature type="compositionally biased region" description="Polar residues" evidence="1">
    <location>
        <begin position="1"/>
        <end position="26"/>
    </location>
</feature>
<feature type="region of interest" description="Disordered" evidence="1">
    <location>
        <begin position="290"/>
        <end position="317"/>
    </location>
</feature>
<name>A0A078AYS8_STYLE</name>
<feature type="compositionally biased region" description="Low complexity" evidence="1">
    <location>
        <begin position="188"/>
        <end position="197"/>
    </location>
</feature>
<feature type="compositionally biased region" description="Low complexity" evidence="1">
    <location>
        <begin position="216"/>
        <end position="230"/>
    </location>
</feature>
<gene>
    <name evidence="2" type="primary">Contig11983.g12816</name>
    <name evidence="2" type="ORF">STYLEM_16422</name>
</gene>
<feature type="region of interest" description="Disordered" evidence="1">
    <location>
        <begin position="1"/>
        <end position="57"/>
    </location>
</feature>
<feature type="compositionally biased region" description="Polar residues" evidence="1">
    <location>
        <begin position="137"/>
        <end position="147"/>
    </location>
</feature>
<dbReference type="EMBL" id="CCKQ01015507">
    <property type="protein sequence ID" value="CDW87319.1"/>
    <property type="molecule type" value="Genomic_DNA"/>
</dbReference>
<protein>
    <submittedName>
        <fullName evidence="2">Uncharacterized protein</fullName>
    </submittedName>
</protein>
<feature type="region of interest" description="Disordered" evidence="1">
    <location>
        <begin position="128"/>
        <end position="231"/>
    </location>
</feature>
<evidence type="ECO:0000256" key="1">
    <source>
        <dbReference type="SAM" id="MobiDB-lite"/>
    </source>
</evidence>
<feature type="compositionally biased region" description="Low complexity" evidence="1">
    <location>
        <begin position="293"/>
        <end position="309"/>
    </location>
</feature>
<dbReference type="AlphaFoldDB" id="A0A078AYS8"/>
<organism evidence="2 3">
    <name type="scientific">Stylonychia lemnae</name>
    <name type="common">Ciliate</name>
    <dbReference type="NCBI Taxonomy" id="5949"/>
    <lineage>
        <taxon>Eukaryota</taxon>
        <taxon>Sar</taxon>
        <taxon>Alveolata</taxon>
        <taxon>Ciliophora</taxon>
        <taxon>Intramacronucleata</taxon>
        <taxon>Spirotrichea</taxon>
        <taxon>Stichotrichia</taxon>
        <taxon>Sporadotrichida</taxon>
        <taxon>Oxytrichidae</taxon>
        <taxon>Stylonychinae</taxon>
        <taxon>Stylonychia</taxon>
    </lineage>
</organism>
<evidence type="ECO:0000313" key="2">
    <source>
        <dbReference type="EMBL" id="CDW87319.1"/>
    </source>
</evidence>
<accession>A0A078AYS8</accession>
<reference evidence="2 3" key="1">
    <citation type="submission" date="2014-06" db="EMBL/GenBank/DDBJ databases">
        <authorList>
            <person name="Swart Estienne"/>
        </authorList>
    </citation>
    <scope>NUCLEOTIDE SEQUENCE [LARGE SCALE GENOMIC DNA]</scope>
    <source>
        <strain evidence="2 3">130c</strain>
    </source>
</reference>